<evidence type="ECO:0000313" key="7">
    <source>
        <dbReference type="EMBL" id="MBP1905845.1"/>
    </source>
</evidence>
<dbReference type="PANTHER" id="PTHR21716">
    <property type="entry name" value="TRANSMEMBRANE PROTEIN"/>
    <property type="match status" value="1"/>
</dbReference>
<keyword evidence="4 6" id="KW-1133">Transmembrane helix</keyword>
<comment type="subcellular location">
    <subcellularLocation>
        <location evidence="1">Membrane</location>
        <topology evidence="1">Multi-pass membrane protein</topology>
    </subcellularLocation>
</comment>
<evidence type="ECO:0000256" key="4">
    <source>
        <dbReference type="ARBA" id="ARBA00022989"/>
    </source>
</evidence>
<comment type="caution">
    <text evidence="7">The sequence shown here is derived from an EMBL/GenBank/DDBJ whole genome shotgun (WGS) entry which is preliminary data.</text>
</comment>
<dbReference type="RefSeq" id="WP_210089458.1">
    <property type="nucleotide sequence ID" value="NZ_JAGGKG010000010.1"/>
</dbReference>
<keyword evidence="8" id="KW-1185">Reference proteome</keyword>
<reference evidence="7 8" key="1">
    <citation type="submission" date="2021-03" db="EMBL/GenBank/DDBJ databases">
        <title>Genomic Encyclopedia of Type Strains, Phase IV (KMG-IV): sequencing the most valuable type-strain genomes for metagenomic binning, comparative biology and taxonomic classification.</title>
        <authorList>
            <person name="Goeker M."/>
        </authorList>
    </citation>
    <scope>NUCLEOTIDE SEQUENCE [LARGE SCALE GENOMIC DNA]</scope>
    <source>
        <strain evidence="7 8">DSM 14349</strain>
    </source>
</reference>
<feature type="transmembrane region" description="Helical" evidence="6">
    <location>
        <begin position="271"/>
        <end position="290"/>
    </location>
</feature>
<evidence type="ECO:0000256" key="1">
    <source>
        <dbReference type="ARBA" id="ARBA00004141"/>
    </source>
</evidence>
<protein>
    <submittedName>
        <fullName evidence="7">PurR-regulated permease PerM</fullName>
    </submittedName>
</protein>
<evidence type="ECO:0000256" key="5">
    <source>
        <dbReference type="ARBA" id="ARBA00023136"/>
    </source>
</evidence>
<feature type="transmembrane region" description="Helical" evidence="6">
    <location>
        <begin position="234"/>
        <end position="259"/>
    </location>
</feature>
<feature type="transmembrane region" description="Helical" evidence="6">
    <location>
        <begin position="149"/>
        <end position="168"/>
    </location>
</feature>
<comment type="similarity">
    <text evidence="2">Belongs to the autoinducer-2 exporter (AI-2E) (TC 2.A.86) family.</text>
</comment>
<organism evidence="7 8">
    <name type="scientific">Paenibacillus turicensis</name>
    <dbReference type="NCBI Taxonomy" id="160487"/>
    <lineage>
        <taxon>Bacteria</taxon>
        <taxon>Bacillati</taxon>
        <taxon>Bacillota</taxon>
        <taxon>Bacilli</taxon>
        <taxon>Bacillales</taxon>
        <taxon>Paenibacillaceae</taxon>
        <taxon>Paenibacillus</taxon>
    </lineage>
</organism>
<sequence length="360" mass="41320">MSFFRELFQMSGFRRFLALLFVIVVLYYSRSMLNMFLITFILTYLINRLNNFICRRLDKFFKVNRKVMVALIYTIIVTLLSVTVYSYMPVIIEELNDLIRMVISFYEKPPADLPDNIVINFLVDSLKEIDLSAYLGSGFDFLMKTVTDIGKWSINLFVAVVLSLFFLLEKEKVTSFTQKFRESRASILFADLEYFGKKFVLSFGKIIEVQFLIAFVNAILSVLFLWIFGFPNLIALGIMIFLLGLIPVMGVVISLIPLCAIAFKIGGLIKIVYVLVMIAVVHALETYFLNPKFMSNKTHLPIFYTFLILLVSEHFLGVWGLILGVPIFMFLLDILDVPTGLHPPIPKPNSELVIKNNEVE</sequence>
<dbReference type="Pfam" id="PF01594">
    <property type="entry name" value="AI-2E_transport"/>
    <property type="match status" value="1"/>
</dbReference>
<evidence type="ECO:0000256" key="6">
    <source>
        <dbReference type="SAM" id="Phobius"/>
    </source>
</evidence>
<accession>A0ABS4FTH8</accession>
<evidence type="ECO:0000256" key="2">
    <source>
        <dbReference type="ARBA" id="ARBA00009773"/>
    </source>
</evidence>
<feature type="transmembrane region" description="Helical" evidence="6">
    <location>
        <begin position="66"/>
        <end position="88"/>
    </location>
</feature>
<dbReference type="InterPro" id="IPR002549">
    <property type="entry name" value="AI-2E-like"/>
</dbReference>
<feature type="transmembrane region" description="Helical" evidence="6">
    <location>
        <begin position="302"/>
        <end position="332"/>
    </location>
</feature>
<keyword evidence="5 6" id="KW-0472">Membrane</keyword>
<proteinExistence type="inferred from homology"/>
<name>A0ABS4FTH8_9BACL</name>
<gene>
    <name evidence="7" type="ORF">J2Z32_002493</name>
</gene>
<feature type="transmembrane region" description="Helical" evidence="6">
    <location>
        <begin position="206"/>
        <end position="228"/>
    </location>
</feature>
<evidence type="ECO:0000313" key="8">
    <source>
        <dbReference type="Proteomes" id="UP001519272"/>
    </source>
</evidence>
<dbReference type="PANTHER" id="PTHR21716:SF62">
    <property type="entry name" value="TRANSPORT PROTEIN YDBI-RELATED"/>
    <property type="match status" value="1"/>
</dbReference>
<feature type="transmembrane region" description="Helical" evidence="6">
    <location>
        <begin position="12"/>
        <end position="29"/>
    </location>
</feature>
<dbReference type="EMBL" id="JAGGKG010000010">
    <property type="protein sequence ID" value="MBP1905845.1"/>
    <property type="molecule type" value="Genomic_DNA"/>
</dbReference>
<evidence type="ECO:0000256" key="3">
    <source>
        <dbReference type="ARBA" id="ARBA00022692"/>
    </source>
</evidence>
<keyword evidence="3 6" id="KW-0812">Transmembrane</keyword>
<dbReference type="Proteomes" id="UP001519272">
    <property type="component" value="Unassembled WGS sequence"/>
</dbReference>